<dbReference type="Pfam" id="PF07071">
    <property type="entry name" value="KDGP_aldolase"/>
    <property type="match status" value="1"/>
</dbReference>
<gene>
    <name evidence="1" type="ORF">P5F74_17825</name>
</gene>
<dbReference type="RefSeq" id="WP_328238619.1">
    <property type="nucleotide sequence ID" value="NZ_JAROAS010000048.1"/>
</dbReference>
<protein>
    <submittedName>
        <fullName evidence="1">KDGP aldolase family protein</fullName>
    </submittedName>
</protein>
<accession>A0ABU6NQZ2</accession>
<name>A0ABU6NQZ2_9BACI</name>
<dbReference type="EMBL" id="JAROAS010000048">
    <property type="protein sequence ID" value="MED4129994.1"/>
    <property type="molecule type" value="Genomic_DNA"/>
</dbReference>
<dbReference type="NCBIfam" id="NF047796">
    <property type="entry name" value="DhDoxPGlucAldDagF"/>
    <property type="match status" value="1"/>
</dbReference>
<reference evidence="1 2" key="1">
    <citation type="submission" date="2023-03" db="EMBL/GenBank/DDBJ databases">
        <title>Bacillus Genome Sequencing.</title>
        <authorList>
            <person name="Dunlap C."/>
        </authorList>
    </citation>
    <scope>NUCLEOTIDE SEQUENCE [LARGE SCALE GENOMIC DNA]</scope>
    <source>
        <strain evidence="1 2">B-4107</strain>
    </source>
</reference>
<dbReference type="InterPro" id="IPR013785">
    <property type="entry name" value="Aldolase_TIM"/>
</dbReference>
<dbReference type="InterPro" id="IPR010763">
    <property type="entry name" value="DgaF"/>
</dbReference>
<sequence length="254" mass="27548">MSNFYRNRVCLNVLASDLENAEACYQAAKGHVFIGVLSKNYSSVKEAVEDLRQYGDSLDNAVSIGLGAGDPHQWKVVADIARSFKPKHVNQVFTGVGYTRSALDNKTTMLNGLVSPSGTPGIVCVSTGPLSAQEEPAMIPIETAIAMLKDMGAQSIKFFPMNGLETIEEYRAVARACAHASFTLEPTGGLDLTNVEELIRIALDAGVKQVIPHVYSSIIDSQTNQTNVAQVETLYQKVKAVVDTFYERAEQVES</sequence>
<dbReference type="Gene3D" id="3.20.20.70">
    <property type="entry name" value="Aldolase class I"/>
    <property type="match status" value="1"/>
</dbReference>
<proteinExistence type="predicted"/>
<evidence type="ECO:0000313" key="1">
    <source>
        <dbReference type="EMBL" id="MED4129994.1"/>
    </source>
</evidence>
<evidence type="ECO:0000313" key="2">
    <source>
        <dbReference type="Proteomes" id="UP001341820"/>
    </source>
</evidence>
<organism evidence="1 2">
    <name type="scientific">Shouchella miscanthi</name>
    <dbReference type="NCBI Taxonomy" id="2598861"/>
    <lineage>
        <taxon>Bacteria</taxon>
        <taxon>Bacillati</taxon>
        <taxon>Bacillota</taxon>
        <taxon>Bacilli</taxon>
        <taxon>Bacillales</taxon>
        <taxon>Bacillaceae</taxon>
        <taxon>Shouchella</taxon>
    </lineage>
</organism>
<keyword evidence="2" id="KW-1185">Reference proteome</keyword>
<comment type="caution">
    <text evidence="1">The sequence shown here is derived from an EMBL/GenBank/DDBJ whole genome shotgun (WGS) entry which is preliminary data.</text>
</comment>
<dbReference type="NCBIfam" id="TIGR03581">
    <property type="entry name" value="EF_0839"/>
    <property type="match status" value="1"/>
</dbReference>
<dbReference type="Proteomes" id="UP001341820">
    <property type="component" value="Unassembled WGS sequence"/>
</dbReference>